<evidence type="ECO:0000256" key="5">
    <source>
        <dbReference type="ARBA" id="ARBA00022723"/>
    </source>
</evidence>
<dbReference type="PROSITE" id="PS00086">
    <property type="entry name" value="CYTOCHROME_P450"/>
    <property type="match status" value="1"/>
</dbReference>
<keyword evidence="11" id="KW-1133">Transmembrane helix</keyword>
<dbReference type="InterPro" id="IPR001128">
    <property type="entry name" value="Cyt_P450"/>
</dbReference>
<gene>
    <name evidence="12" type="ORF">D9619_000374</name>
</gene>
<keyword evidence="13" id="KW-1185">Reference proteome</keyword>
<dbReference type="GO" id="GO:0016705">
    <property type="term" value="F:oxidoreductase activity, acting on paired donors, with incorporation or reduction of molecular oxygen"/>
    <property type="evidence" value="ECO:0007669"/>
    <property type="project" value="InterPro"/>
</dbReference>
<dbReference type="InterPro" id="IPR017972">
    <property type="entry name" value="Cyt_P450_CS"/>
</dbReference>
<evidence type="ECO:0000256" key="2">
    <source>
        <dbReference type="ARBA" id="ARBA00005179"/>
    </source>
</evidence>
<dbReference type="PRINTS" id="PR00385">
    <property type="entry name" value="P450"/>
</dbReference>
<evidence type="ECO:0000256" key="1">
    <source>
        <dbReference type="ARBA" id="ARBA00001971"/>
    </source>
</evidence>
<dbReference type="AlphaFoldDB" id="A0A8H5BCK1"/>
<proteinExistence type="inferred from homology"/>
<keyword evidence="5 9" id="KW-0479">Metal-binding</keyword>
<sequence length="557" mass="63100">MDALLSPRPLPLISKFFSEVEIADIVARIQRLRGNILAANPTLHEVSSSALPAQPPCDWKQTLFLMAWTLLFLIGTAFVFWRTGSRQHRYPPGPRAYPLVGNLFDFPAISDMVLRAQKWKEDFGSIVYLTAFGKSLIILNDINDATELFETRGAVYSNRPEFPMVGEMCGFDRLPAIASDGSSLRLRELRKLLNTEIGIKGSERYMQIMEEEVCIYVKKLFEEPDNFIEHNQWFAVDIIMLISYGYRVALKGDGHMKEASRIMHKLSRDAQPGAWFVDLFPAMKKIPDWVPGTYFKQYARQTRQDLDNWVKSPWELIKSQKVKQTSFSSRLMENFPDMTPEDEDLIIWSAASIYSAGSDTTTSSLTTFFLAMTLFPAALKAAQAEIDALIGFERRLPKFSDQPRMPYMNALLIEIFRWGSILPLGAPRKPARADVYRGYTIPEDATLMANIWGMCHQEDVYPNASAFDPSRFLGPNAQPDPRGIIFGFGRRSCPGRYLAEKTLFISVAAVVALFDIVPVQGAPRPKYEYDDGFIRYDEPSILLSLISPPSQNSQTTD</sequence>
<dbReference type="Gene3D" id="1.10.630.10">
    <property type="entry name" value="Cytochrome P450"/>
    <property type="match status" value="1"/>
</dbReference>
<evidence type="ECO:0000256" key="7">
    <source>
        <dbReference type="ARBA" id="ARBA00023004"/>
    </source>
</evidence>
<evidence type="ECO:0000256" key="3">
    <source>
        <dbReference type="ARBA" id="ARBA00010617"/>
    </source>
</evidence>
<comment type="pathway">
    <text evidence="2">Secondary metabolite biosynthesis.</text>
</comment>
<dbReference type="EMBL" id="JAACJJ010000028">
    <property type="protein sequence ID" value="KAF5320777.1"/>
    <property type="molecule type" value="Genomic_DNA"/>
</dbReference>
<dbReference type="PANTHER" id="PTHR46300">
    <property type="entry name" value="P450, PUTATIVE (EUROFUNG)-RELATED-RELATED"/>
    <property type="match status" value="1"/>
</dbReference>
<evidence type="ECO:0000313" key="13">
    <source>
        <dbReference type="Proteomes" id="UP000567179"/>
    </source>
</evidence>
<dbReference type="CDD" id="cd11065">
    <property type="entry name" value="CYP64-like"/>
    <property type="match status" value="1"/>
</dbReference>
<name>A0A8H5BCK1_9AGAR</name>
<feature type="binding site" description="axial binding residue" evidence="9">
    <location>
        <position position="493"/>
    </location>
    <ligand>
        <name>heme</name>
        <dbReference type="ChEBI" id="CHEBI:30413"/>
    </ligand>
    <ligandPart>
        <name>Fe</name>
        <dbReference type="ChEBI" id="CHEBI:18248"/>
    </ligandPart>
</feature>
<accession>A0A8H5BCK1</accession>
<evidence type="ECO:0000256" key="8">
    <source>
        <dbReference type="ARBA" id="ARBA00023033"/>
    </source>
</evidence>
<evidence type="ECO:0008006" key="14">
    <source>
        <dbReference type="Google" id="ProtNLM"/>
    </source>
</evidence>
<evidence type="ECO:0000256" key="11">
    <source>
        <dbReference type="SAM" id="Phobius"/>
    </source>
</evidence>
<evidence type="ECO:0000256" key="10">
    <source>
        <dbReference type="RuleBase" id="RU000461"/>
    </source>
</evidence>
<reference evidence="12 13" key="1">
    <citation type="journal article" date="2020" name="ISME J.">
        <title>Uncovering the hidden diversity of litter-decomposition mechanisms in mushroom-forming fungi.</title>
        <authorList>
            <person name="Floudas D."/>
            <person name="Bentzer J."/>
            <person name="Ahren D."/>
            <person name="Johansson T."/>
            <person name="Persson P."/>
            <person name="Tunlid A."/>
        </authorList>
    </citation>
    <scope>NUCLEOTIDE SEQUENCE [LARGE SCALE GENOMIC DNA]</scope>
    <source>
        <strain evidence="12 13">CBS 101986</strain>
    </source>
</reference>
<comment type="cofactor">
    <cofactor evidence="1 9">
        <name>heme</name>
        <dbReference type="ChEBI" id="CHEBI:30413"/>
    </cofactor>
</comment>
<keyword evidence="6 10" id="KW-0560">Oxidoreductase</keyword>
<organism evidence="12 13">
    <name type="scientific">Psilocybe cf. subviscida</name>
    <dbReference type="NCBI Taxonomy" id="2480587"/>
    <lineage>
        <taxon>Eukaryota</taxon>
        <taxon>Fungi</taxon>
        <taxon>Dikarya</taxon>
        <taxon>Basidiomycota</taxon>
        <taxon>Agaricomycotina</taxon>
        <taxon>Agaricomycetes</taxon>
        <taxon>Agaricomycetidae</taxon>
        <taxon>Agaricales</taxon>
        <taxon>Agaricineae</taxon>
        <taxon>Strophariaceae</taxon>
        <taxon>Psilocybe</taxon>
    </lineage>
</organism>
<dbReference type="SUPFAM" id="SSF48264">
    <property type="entry name" value="Cytochrome P450"/>
    <property type="match status" value="1"/>
</dbReference>
<dbReference type="OrthoDB" id="2789670at2759"/>
<dbReference type="InterPro" id="IPR036396">
    <property type="entry name" value="Cyt_P450_sf"/>
</dbReference>
<keyword evidence="4 9" id="KW-0349">Heme</keyword>
<protein>
    <recommendedName>
        <fullName evidence="14">Cytochrome P450</fullName>
    </recommendedName>
</protein>
<dbReference type="GO" id="GO:0004497">
    <property type="term" value="F:monooxygenase activity"/>
    <property type="evidence" value="ECO:0007669"/>
    <property type="project" value="UniProtKB-KW"/>
</dbReference>
<evidence type="ECO:0000256" key="4">
    <source>
        <dbReference type="ARBA" id="ARBA00022617"/>
    </source>
</evidence>
<dbReference type="PANTHER" id="PTHR46300:SF7">
    <property type="entry name" value="P450, PUTATIVE (EUROFUNG)-RELATED"/>
    <property type="match status" value="1"/>
</dbReference>
<keyword evidence="8 10" id="KW-0503">Monooxygenase</keyword>
<evidence type="ECO:0000256" key="6">
    <source>
        <dbReference type="ARBA" id="ARBA00023002"/>
    </source>
</evidence>
<dbReference type="GO" id="GO:0020037">
    <property type="term" value="F:heme binding"/>
    <property type="evidence" value="ECO:0007669"/>
    <property type="project" value="InterPro"/>
</dbReference>
<dbReference type="PRINTS" id="PR00463">
    <property type="entry name" value="EP450I"/>
</dbReference>
<dbReference type="GO" id="GO:0005506">
    <property type="term" value="F:iron ion binding"/>
    <property type="evidence" value="ECO:0007669"/>
    <property type="project" value="InterPro"/>
</dbReference>
<comment type="caution">
    <text evidence="12">The sequence shown here is derived from an EMBL/GenBank/DDBJ whole genome shotgun (WGS) entry which is preliminary data.</text>
</comment>
<keyword evidence="11" id="KW-0472">Membrane</keyword>
<dbReference type="InterPro" id="IPR050364">
    <property type="entry name" value="Cytochrome_P450_fung"/>
</dbReference>
<comment type="similarity">
    <text evidence="3 10">Belongs to the cytochrome P450 family.</text>
</comment>
<keyword evidence="7 9" id="KW-0408">Iron</keyword>
<dbReference type="InterPro" id="IPR002401">
    <property type="entry name" value="Cyt_P450_E_grp-I"/>
</dbReference>
<dbReference type="Pfam" id="PF00067">
    <property type="entry name" value="p450"/>
    <property type="match status" value="1"/>
</dbReference>
<keyword evidence="11" id="KW-0812">Transmembrane</keyword>
<evidence type="ECO:0000313" key="12">
    <source>
        <dbReference type="EMBL" id="KAF5320777.1"/>
    </source>
</evidence>
<feature type="transmembrane region" description="Helical" evidence="11">
    <location>
        <begin position="62"/>
        <end position="81"/>
    </location>
</feature>
<dbReference type="Proteomes" id="UP000567179">
    <property type="component" value="Unassembled WGS sequence"/>
</dbReference>
<evidence type="ECO:0000256" key="9">
    <source>
        <dbReference type="PIRSR" id="PIRSR602401-1"/>
    </source>
</evidence>